<accession>A0A8J3G0I0</accession>
<gene>
    <name evidence="2" type="ORF">GCM10009007_08880</name>
</gene>
<protein>
    <recommendedName>
        <fullName evidence="4">TnsE C-terminal domain-containing protein</fullName>
    </recommendedName>
</protein>
<comment type="caution">
    <text evidence="2">The sequence shown here is derived from an EMBL/GenBank/DDBJ whole genome shotgun (WGS) entry which is preliminary data.</text>
</comment>
<reference evidence="2" key="1">
    <citation type="journal article" date="2014" name="Int. J. Syst. Evol. Microbiol.">
        <title>Complete genome sequence of Corynebacterium casei LMG S-19264T (=DSM 44701T), isolated from a smear-ripened cheese.</title>
        <authorList>
            <consortium name="US DOE Joint Genome Institute (JGI-PGF)"/>
            <person name="Walter F."/>
            <person name="Albersmeier A."/>
            <person name="Kalinowski J."/>
            <person name="Ruckert C."/>
        </authorList>
    </citation>
    <scope>NUCLEOTIDE SEQUENCE</scope>
    <source>
        <strain evidence="2">KCTC 32501</strain>
    </source>
</reference>
<dbReference type="EMBL" id="BMZG01000004">
    <property type="protein sequence ID" value="GHA70374.1"/>
    <property type="molecule type" value="Genomic_DNA"/>
</dbReference>
<keyword evidence="3" id="KW-1185">Reference proteome</keyword>
<sequence length="572" mass="65042">MAKVVKIAEFPDDGRLWRIDWLAAVQHNEKNIPTENTIDVYLRPVNPQHTTDFGMTITERVCCQIGVGQLPLLAIGSLWHKGQLLDDIRAVQRRTNLHSVLINSSTVKLIKAGHQDEGNYAISKFYFDIGGIQNGLSANCLAIERNGDPYGIIIPVAEVIRFYYASSSDLSNIAFSGRYENDFDSMVGELHHMHPEQDMFIIQLRKWLEDDDGWTIGRLLQEPCADEVFKLIHRSLVKQSVNTLHKKAMPETNFPFEGRTDWTAHCINFQSGGKNRTLILELLHCTAPFPFSDLHVIHDNDGNKANPETDVSDDDKIECWPNKKVTKPSPDDDLSLQSEAEPYRYAKKDSITLMANRFAALVGKEILKNTKDQCKYKAAQLTPCQSTVATGSGTGLGTTGDSTIIPVQITVTAEDEEKVRRQREKALEASFETMMQAFRLLNQYPNTKASIRQSSNGYEIPLTSSKSRQWSYLDSKRKKYRSVLVADIQVDERYFWLIEFEQRKSEKCTSALIETPNHYGDSELLQLLKGLALKNGIWRNIKHRLDLKIIPMKHTWNSAEGYALSVYERCRI</sequence>
<dbReference type="AlphaFoldDB" id="A0A8J3G0I0"/>
<feature type="region of interest" description="Disordered" evidence="1">
    <location>
        <begin position="305"/>
        <end position="336"/>
    </location>
</feature>
<evidence type="ECO:0008006" key="4">
    <source>
        <dbReference type="Google" id="ProtNLM"/>
    </source>
</evidence>
<evidence type="ECO:0000256" key="1">
    <source>
        <dbReference type="SAM" id="MobiDB-lite"/>
    </source>
</evidence>
<dbReference type="Proteomes" id="UP000614287">
    <property type="component" value="Unassembled WGS sequence"/>
</dbReference>
<reference evidence="2" key="2">
    <citation type="submission" date="2020-09" db="EMBL/GenBank/DDBJ databases">
        <authorList>
            <person name="Sun Q."/>
            <person name="Kim S."/>
        </authorList>
    </citation>
    <scope>NUCLEOTIDE SEQUENCE</scope>
    <source>
        <strain evidence="2">KCTC 32501</strain>
    </source>
</reference>
<evidence type="ECO:0000313" key="2">
    <source>
        <dbReference type="EMBL" id="GHA70374.1"/>
    </source>
</evidence>
<evidence type="ECO:0000313" key="3">
    <source>
        <dbReference type="Proteomes" id="UP000614287"/>
    </source>
</evidence>
<name>A0A8J3G0I0_9BURK</name>
<proteinExistence type="predicted"/>
<organism evidence="2 3">
    <name type="scientific">Formosimonas limnophila</name>
    <dbReference type="NCBI Taxonomy" id="1384487"/>
    <lineage>
        <taxon>Bacteria</taxon>
        <taxon>Pseudomonadati</taxon>
        <taxon>Pseudomonadota</taxon>
        <taxon>Betaproteobacteria</taxon>
        <taxon>Burkholderiales</taxon>
        <taxon>Burkholderiaceae</taxon>
        <taxon>Formosimonas</taxon>
    </lineage>
</organism>